<protein>
    <submittedName>
        <fullName evidence="2">Uncharacterized protein</fullName>
    </submittedName>
</protein>
<evidence type="ECO:0000313" key="3">
    <source>
        <dbReference type="Proteomes" id="UP000198814"/>
    </source>
</evidence>
<evidence type="ECO:0000256" key="1">
    <source>
        <dbReference type="SAM" id="Phobius"/>
    </source>
</evidence>
<feature type="transmembrane region" description="Helical" evidence="1">
    <location>
        <begin position="15"/>
        <end position="36"/>
    </location>
</feature>
<keyword evidence="1" id="KW-0812">Transmembrane</keyword>
<keyword evidence="1" id="KW-1133">Transmembrane helix</keyword>
<proteinExistence type="predicted"/>
<reference evidence="3" key="1">
    <citation type="submission" date="2016-10" db="EMBL/GenBank/DDBJ databases">
        <authorList>
            <person name="Varghese N."/>
            <person name="Submissions S."/>
        </authorList>
    </citation>
    <scope>NUCLEOTIDE SEQUENCE [LARGE SCALE GENOMIC DNA]</scope>
    <source>
        <strain evidence="3">Nm76</strain>
    </source>
</reference>
<evidence type="ECO:0000313" key="2">
    <source>
        <dbReference type="EMBL" id="SEO98528.1"/>
    </source>
</evidence>
<dbReference type="EMBL" id="FODO01000031">
    <property type="protein sequence ID" value="SEO98528.1"/>
    <property type="molecule type" value="Genomic_DNA"/>
</dbReference>
<sequence length="121" mass="14156">MRFDYWFLRYYKYYAARRLIDLCLVAVVLIFSFYFFDKNAMIGSFTERVKTEVLKLKSVNRSYVRNGPSDLSSDAVTPFKIPKSCISSDARNCVCYDQHTTVITDFPVDRCQDIVNGLTRF</sequence>
<keyword evidence="3" id="KW-1185">Reference proteome</keyword>
<gene>
    <name evidence="2" type="ORF">SAMN05216333_1314</name>
</gene>
<keyword evidence="1" id="KW-0472">Membrane</keyword>
<dbReference type="AlphaFoldDB" id="A0A1H8U792"/>
<name>A0A1H8U792_9PROT</name>
<organism evidence="2 3">
    <name type="scientific">Nitrosomonas oligotropha</name>
    <dbReference type="NCBI Taxonomy" id="42354"/>
    <lineage>
        <taxon>Bacteria</taxon>
        <taxon>Pseudomonadati</taxon>
        <taxon>Pseudomonadota</taxon>
        <taxon>Betaproteobacteria</taxon>
        <taxon>Nitrosomonadales</taxon>
        <taxon>Nitrosomonadaceae</taxon>
        <taxon>Nitrosomonas</taxon>
    </lineage>
</organism>
<dbReference type="STRING" id="42354.SAMN05216333_1314"/>
<dbReference type="Proteomes" id="UP000198814">
    <property type="component" value="Unassembled WGS sequence"/>
</dbReference>
<accession>A0A1H8U792</accession>